<dbReference type="GO" id="GO:0005736">
    <property type="term" value="C:RNA polymerase I complex"/>
    <property type="evidence" value="ECO:0007669"/>
    <property type="project" value="TreeGrafter"/>
</dbReference>
<dbReference type="EC" id="2.7.7.6" evidence="12"/>
<evidence type="ECO:0000256" key="7">
    <source>
        <dbReference type="ARBA" id="ARBA00022833"/>
    </source>
</evidence>
<dbReference type="GeneID" id="19980726"/>
<dbReference type="Gene3D" id="1.10.357.120">
    <property type="match status" value="1"/>
</dbReference>
<protein>
    <recommendedName>
        <fullName evidence="12">DNA-directed RNA polymerase subunit</fullName>
        <ecNumber evidence="12">2.7.7.6</ecNumber>
    </recommendedName>
</protein>
<dbReference type="Pfam" id="PF05000">
    <property type="entry name" value="RNA_pol_Rpb1_4"/>
    <property type="match status" value="1"/>
</dbReference>
<evidence type="ECO:0000256" key="6">
    <source>
        <dbReference type="ARBA" id="ARBA00022723"/>
    </source>
</evidence>
<feature type="region of interest" description="Disordered" evidence="13">
    <location>
        <begin position="283"/>
        <end position="321"/>
    </location>
</feature>
<dbReference type="VEuPathDB" id="FungiDB:G647_02233"/>
<dbReference type="InterPro" id="IPR045867">
    <property type="entry name" value="DNA-dir_RpoC_beta_prime"/>
</dbReference>
<dbReference type="InterPro" id="IPR007083">
    <property type="entry name" value="RNA_pol_Rpb1_4"/>
</dbReference>
<feature type="compositionally biased region" description="Acidic residues" evidence="13">
    <location>
        <begin position="1502"/>
        <end position="1515"/>
    </location>
</feature>
<dbReference type="InterPro" id="IPR042102">
    <property type="entry name" value="RNA_pol_Rpb1_3_sf"/>
</dbReference>
<dbReference type="InterPro" id="IPR000722">
    <property type="entry name" value="RNA_pol_asu"/>
</dbReference>
<dbReference type="CDD" id="cd01435">
    <property type="entry name" value="RNAP_I_RPA1_N"/>
    <property type="match status" value="1"/>
</dbReference>
<evidence type="ECO:0000256" key="2">
    <source>
        <dbReference type="ARBA" id="ARBA00006460"/>
    </source>
</evidence>
<dbReference type="InterPro" id="IPR007066">
    <property type="entry name" value="RNA_pol_Rpb1_3"/>
</dbReference>
<keyword evidence="7" id="KW-0862">Zinc</keyword>
<name>V9DF31_9EURO</name>
<evidence type="ECO:0000256" key="13">
    <source>
        <dbReference type="SAM" id="MobiDB-lite"/>
    </source>
</evidence>
<keyword evidence="6" id="KW-0479">Metal-binding</keyword>
<dbReference type="GO" id="GO:0003899">
    <property type="term" value="F:DNA-directed RNA polymerase activity"/>
    <property type="evidence" value="ECO:0007669"/>
    <property type="project" value="UniProtKB-EC"/>
</dbReference>
<dbReference type="Pfam" id="PF04983">
    <property type="entry name" value="RNA_pol_Rpb1_3"/>
    <property type="match status" value="1"/>
</dbReference>
<evidence type="ECO:0000259" key="14">
    <source>
        <dbReference type="SMART" id="SM00663"/>
    </source>
</evidence>
<dbReference type="HOGENOM" id="CLU_000487_2_4_1"/>
<dbReference type="InterPro" id="IPR047107">
    <property type="entry name" value="DNA-dir_RNA_pol1_lsu_C"/>
</dbReference>
<keyword evidence="4 12" id="KW-0808">Transferase</keyword>
<evidence type="ECO:0000256" key="1">
    <source>
        <dbReference type="ARBA" id="ARBA00004123"/>
    </source>
</evidence>
<keyword evidence="10" id="KW-0539">Nucleus</keyword>
<dbReference type="InterPro" id="IPR007081">
    <property type="entry name" value="RNA_pol_Rpb1_5"/>
</dbReference>
<dbReference type="PANTHER" id="PTHR19376:SF11">
    <property type="entry name" value="DNA-DIRECTED RNA POLYMERASE I SUBUNIT RPA1"/>
    <property type="match status" value="1"/>
</dbReference>
<evidence type="ECO:0000256" key="8">
    <source>
        <dbReference type="ARBA" id="ARBA00022842"/>
    </source>
</evidence>
<feature type="region of interest" description="Disordered" evidence="13">
    <location>
        <begin position="1405"/>
        <end position="1516"/>
    </location>
</feature>
<comment type="catalytic activity">
    <reaction evidence="11 12">
        <text>RNA(n) + a ribonucleoside 5'-triphosphate = RNA(n+1) + diphosphate</text>
        <dbReference type="Rhea" id="RHEA:21248"/>
        <dbReference type="Rhea" id="RHEA-COMP:14527"/>
        <dbReference type="Rhea" id="RHEA-COMP:17342"/>
        <dbReference type="ChEBI" id="CHEBI:33019"/>
        <dbReference type="ChEBI" id="CHEBI:61557"/>
        <dbReference type="ChEBI" id="CHEBI:140395"/>
        <dbReference type="EC" id="2.7.7.6"/>
    </reaction>
</comment>
<keyword evidence="9 12" id="KW-0804">Transcription</keyword>
<dbReference type="InterPro" id="IPR038120">
    <property type="entry name" value="Rpb1_funnel_sf"/>
</dbReference>
<evidence type="ECO:0000256" key="5">
    <source>
        <dbReference type="ARBA" id="ARBA00022695"/>
    </source>
</evidence>
<evidence type="ECO:0000256" key="3">
    <source>
        <dbReference type="ARBA" id="ARBA00022478"/>
    </source>
</evidence>
<dbReference type="RefSeq" id="XP_008724805.1">
    <property type="nucleotide sequence ID" value="XM_008726583.1"/>
</dbReference>
<dbReference type="FunFam" id="3.30.1490.180:FF:000003">
    <property type="entry name" value="DNA-directed RNA polymerase subunit"/>
    <property type="match status" value="1"/>
</dbReference>
<dbReference type="Proteomes" id="UP000030678">
    <property type="component" value="Unassembled WGS sequence"/>
</dbReference>
<dbReference type="Gene3D" id="4.10.860.120">
    <property type="entry name" value="RNA polymerase II, clamp domain"/>
    <property type="match status" value="1"/>
</dbReference>
<dbReference type="SUPFAM" id="SSF64484">
    <property type="entry name" value="beta and beta-prime subunits of DNA dependent RNA-polymerase"/>
    <property type="match status" value="1"/>
</dbReference>
<evidence type="ECO:0000256" key="11">
    <source>
        <dbReference type="ARBA" id="ARBA00048552"/>
    </source>
</evidence>
<dbReference type="FunFam" id="1.10.274.100:FF:000006">
    <property type="entry name" value="DNA-directed RNA polymerase subunit"/>
    <property type="match status" value="1"/>
</dbReference>
<dbReference type="GO" id="GO:0006351">
    <property type="term" value="P:DNA-templated transcription"/>
    <property type="evidence" value="ECO:0007669"/>
    <property type="project" value="InterPro"/>
</dbReference>
<dbReference type="Pfam" id="PF04997">
    <property type="entry name" value="RNA_pol_Rpb1_1"/>
    <property type="match status" value="1"/>
</dbReference>
<dbReference type="Gene3D" id="1.10.150.390">
    <property type="match status" value="1"/>
</dbReference>
<evidence type="ECO:0000313" key="16">
    <source>
        <dbReference type="Proteomes" id="UP000030678"/>
    </source>
</evidence>
<comment type="function">
    <text evidence="12">DNA-dependent RNA polymerase catalyzes the transcription of DNA into RNA using the four ribonucleoside triphosphates as substrates.</text>
</comment>
<feature type="compositionally biased region" description="Basic and acidic residues" evidence="13">
    <location>
        <begin position="1409"/>
        <end position="1420"/>
    </location>
</feature>
<dbReference type="FunFam" id="2.40.40.20:FF:000019">
    <property type="entry name" value="DNA-directed RNA polymerase II subunit RPB1"/>
    <property type="match status" value="1"/>
</dbReference>
<evidence type="ECO:0000256" key="10">
    <source>
        <dbReference type="ARBA" id="ARBA00023242"/>
    </source>
</evidence>
<dbReference type="CDD" id="cd02735">
    <property type="entry name" value="RNAP_I_Rpa1_C"/>
    <property type="match status" value="1"/>
</dbReference>
<evidence type="ECO:0000256" key="4">
    <source>
        <dbReference type="ARBA" id="ARBA00022679"/>
    </source>
</evidence>
<evidence type="ECO:0000256" key="9">
    <source>
        <dbReference type="ARBA" id="ARBA00023163"/>
    </source>
</evidence>
<organism evidence="15 16">
    <name type="scientific">Cladophialophora carrionii CBS 160.54</name>
    <dbReference type="NCBI Taxonomy" id="1279043"/>
    <lineage>
        <taxon>Eukaryota</taxon>
        <taxon>Fungi</taxon>
        <taxon>Dikarya</taxon>
        <taxon>Ascomycota</taxon>
        <taxon>Pezizomycotina</taxon>
        <taxon>Eurotiomycetes</taxon>
        <taxon>Chaetothyriomycetidae</taxon>
        <taxon>Chaetothyriales</taxon>
        <taxon>Herpotrichiellaceae</taxon>
        <taxon>Cladophialophora</taxon>
    </lineage>
</organism>
<dbReference type="GO" id="GO:0003677">
    <property type="term" value="F:DNA binding"/>
    <property type="evidence" value="ECO:0007669"/>
    <property type="project" value="InterPro"/>
</dbReference>
<dbReference type="Gene3D" id="3.30.70.2850">
    <property type="match status" value="2"/>
</dbReference>
<dbReference type="InterPro" id="IPR006592">
    <property type="entry name" value="RNA_pol_N"/>
</dbReference>
<keyword evidence="5 12" id="KW-0548">Nucleotidyltransferase</keyword>
<dbReference type="SMART" id="SM00663">
    <property type="entry name" value="RPOLA_N"/>
    <property type="match status" value="1"/>
</dbReference>
<dbReference type="InterPro" id="IPR044893">
    <property type="entry name" value="RNA_pol_Rpb1_clamp_domain"/>
</dbReference>
<dbReference type="Gene3D" id="1.10.274.100">
    <property type="entry name" value="RNA polymerase Rpb1, domain 3"/>
    <property type="match status" value="1"/>
</dbReference>
<dbReference type="Gene3D" id="1.10.132.30">
    <property type="match status" value="1"/>
</dbReference>
<dbReference type="Gene3D" id="2.40.40.20">
    <property type="match status" value="1"/>
</dbReference>
<dbReference type="PANTHER" id="PTHR19376">
    <property type="entry name" value="DNA-DIRECTED RNA POLYMERASE"/>
    <property type="match status" value="1"/>
</dbReference>
<dbReference type="Pfam" id="PF00623">
    <property type="entry name" value="RNA_pol_Rpb1_2"/>
    <property type="match status" value="1"/>
</dbReference>
<dbReference type="InterPro" id="IPR007080">
    <property type="entry name" value="RNA_pol_Rpb1_1"/>
</dbReference>
<keyword evidence="8" id="KW-0460">Magnesium</keyword>
<dbReference type="Gene3D" id="3.30.1490.180">
    <property type="entry name" value="RNA polymerase ii"/>
    <property type="match status" value="1"/>
</dbReference>
<comment type="similarity">
    <text evidence="2 12">Belongs to the RNA polymerase beta' chain family.</text>
</comment>
<dbReference type="OrthoDB" id="270392at2759"/>
<dbReference type="EMBL" id="KB822703">
    <property type="protein sequence ID" value="ETI25460.1"/>
    <property type="molecule type" value="Genomic_DNA"/>
</dbReference>
<feature type="domain" description="RNA polymerase N-terminal" evidence="14">
    <location>
        <begin position="390"/>
        <end position="713"/>
    </location>
</feature>
<reference evidence="15 16" key="1">
    <citation type="submission" date="2013-03" db="EMBL/GenBank/DDBJ databases">
        <title>The Genome Sequence of Cladophialophora carrionii CBS 160.54.</title>
        <authorList>
            <consortium name="The Broad Institute Genomics Platform"/>
            <person name="Cuomo C."/>
            <person name="de Hoog S."/>
            <person name="Gorbushina A."/>
            <person name="Walker B."/>
            <person name="Young S.K."/>
            <person name="Zeng Q."/>
            <person name="Gargeya S."/>
            <person name="Fitzgerald M."/>
            <person name="Haas B."/>
            <person name="Abouelleil A."/>
            <person name="Allen A.W."/>
            <person name="Alvarado L."/>
            <person name="Arachchi H.M."/>
            <person name="Berlin A.M."/>
            <person name="Chapman S.B."/>
            <person name="Gainer-Dewar J."/>
            <person name="Goldberg J."/>
            <person name="Griggs A."/>
            <person name="Gujja S."/>
            <person name="Hansen M."/>
            <person name="Howarth C."/>
            <person name="Imamovic A."/>
            <person name="Ireland A."/>
            <person name="Larimer J."/>
            <person name="McCowan C."/>
            <person name="Murphy C."/>
            <person name="Pearson M."/>
            <person name="Poon T.W."/>
            <person name="Priest M."/>
            <person name="Roberts A."/>
            <person name="Saif S."/>
            <person name="Shea T."/>
            <person name="Sisk P."/>
            <person name="Sykes S."/>
            <person name="Wortman J."/>
            <person name="Nusbaum C."/>
            <person name="Birren B."/>
        </authorList>
    </citation>
    <scope>NUCLEOTIDE SEQUENCE [LARGE SCALE GENOMIC DNA]</scope>
    <source>
        <strain evidence="15 16">CBS 160.54</strain>
    </source>
</reference>
<keyword evidence="3 12" id="KW-0240">DNA-directed RNA polymerase</keyword>
<gene>
    <name evidence="15" type="ORF">G647_02233</name>
</gene>
<sequence>MAGYVKPIPSATGGLAFSRLQSDEVRKISVKRIHVTPALDSMFGPIPGGLHDPALGAIQALDANCSTCRMNAIHCTGHCGHIELPVTCYHQQYIESTLRLLRAKCAYCHHFKASENFINQTICFLQLLELGLVDEYHKIRDLRLRGGLPRTPKKTDHPDDIVEQILENEPLEEIHDFIERRTELTAKAIRRATRKGLVDPQALIRNPVAIAARKDVITAFMKEVPNLKKCARCGGANTTYRKDRSVKIFRMPLAKKQKEAMSVLGRKAANPLLFLRAEQRQKEEVKKPPMPNGVNGVHDDDDDVEMQDSEQAEETEVHGAEDEIALRNALQTAAHSKTVALEDQEDDMQTYMTTTEVHAALSLLFDREQAVLGLLYGSRPGRKPGRVSPDMFFITAVLVPPNRYRPLARQGPNQILENQLNTVLNKIIKAANDVRRISRESRRAKTDPNARPRTLNESLQAAIVLQETVNALIDSPAPASGRPTDQGVKQILEKKEGLFRMHMMGKRVNFAARSVISPDPNIETNEIGVPLVFARKLTYPEPVTSHNFEQMSKAVINGMEKYPGAAAIENENGMVLSLKRKTLEQRKALAKQLMTSTAPGAKGENGKKVYRHLQTGDVVVMNRQPTLHKPSMMGHRARVLHNQKTIRMHYANCNTYNADFDGDEMNMHFPQNELARTEALQIADTDHQYLSATAGKPLRGLIQDHISMGVQFTSRDVFFDQDQYQQLLYNCIRPEDNHTIFEKIQMIPPAVLKPKRLWSGKQVITTVLKNIVPERFRGLNLTSKSSTASDSWGEKTSDDPNQWTVTSDTIVFRDTEQVVIFKDGEHLSGILDKSQLGPSAGGLVHSTHELYGHIIAGRLLSILGRLLTRYLNERAWTCGMDDLYLTLQGDNQRRQELSKAKRIGLEVSTEYVTLKTGEIDEENPELLSRLQNVLRNDDQLNGLDQLYKAKVKTITDAVTKACLPAGLRKPFPWNQMQAMTISGAKGSSVNANLISCNLGQQVLEGRRVPVMVSGKTLPSFRAFETDPVAGGYVSGRFLTGIKPQEYFFHAMSGREGLIDTAVKTSKSGYLQRCIVKGLEGLRTEYDTSVRESSNGSIIQFLYGEDGLEVPKQKVLKEFTFLAENHSSVASLINAEESFPRLRNPELDLAQEQKDILKSVKRGRPRDPLTASYSPGSHFGSTSESFATELGAYVKENPRKLIRDKKTNPNGIVTRKTFQTLMDLKYMRSIVEAGEAVGVVAAQSVGEPSTQMTLNTFHLAGHSAKNVTLGIPRLREIIMTATPKIMTPTMTLKPIKELSGAEGERFAKSISRLPLSHVISDMAVSERTGGGTGFEHEKIYDILVDLYDPEEYEEEYAIKRDDVRRCFERMFLPLLEKLIKIEFKKKAKEAEGSEITAAMPDVGASVGVIEEARGGRPRATENEGGEDDIDEDADPDDAKDMAARRRRENTFDEPDEEEEALARESSDEEMDDDDRAGGDPSGETHVSKRTKDPNNAQNLRELDPDDEANDAVDTEDEARVNQLKEKLSHLKRFVFAKGGGKSCRIILSYSSRTPKLLLLPLLEKCAHTAVIQSIPNLGVCTQFMEEVHGPDGRPLKQVNPETGLDELVKEPVITTEGVNLLAMRDYQDQIHPHSIYTNSVYDMLKYYGVEAARGTIIKEIDSVFKGHGISVDARHLNLIADAMTHSGGYQPFSRHGLVKEGGSVLAKMSFETVMGFLKDAVLFGERDPLLGPSARLVAGRRGNIGTGAFDVVMPVH</sequence>
<dbReference type="InterPro" id="IPR015699">
    <property type="entry name" value="DNA-dir_RNA_pol1_lsu_N"/>
</dbReference>
<comment type="subcellular location">
    <subcellularLocation>
        <location evidence="1">Nucleus</location>
    </subcellularLocation>
</comment>
<proteinExistence type="inferred from homology"/>
<dbReference type="GO" id="GO:0046872">
    <property type="term" value="F:metal ion binding"/>
    <property type="evidence" value="ECO:0007669"/>
    <property type="project" value="UniProtKB-KW"/>
</dbReference>
<accession>V9DF31</accession>
<dbReference type="Pfam" id="PF04998">
    <property type="entry name" value="RNA_pol_Rpb1_5"/>
    <property type="match status" value="1"/>
</dbReference>
<evidence type="ECO:0000256" key="12">
    <source>
        <dbReference type="RuleBase" id="RU004279"/>
    </source>
</evidence>
<feature type="compositionally biased region" description="Acidic residues" evidence="13">
    <location>
        <begin position="299"/>
        <end position="314"/>
    </location>
</feature>
<evidence type="ECO:0000313" key="15">
    <source>
        <dbReference type="EMBL" id="ETI25460.1"/>
    </source>
</evidence>
<feature type="compositionally biased region" description="Acidic residues" evidence="13">
    <location>
        <begin position="1422"/>
        <end position="1434"/>
    </location>
</feature>